<evidence type="ECO:0000256" key="1">
    <source>
        <dbReference type="ARBA" id="ARBA00004141"/>
    </source>
</evidence>
<keyword evidence="9" id="KW-1185">Reference proteome</keyword>
<evidence type="ECO:0000313" key="8">
    <source>
        <dbReference type="EMBL" id="BDD88404.1"/>
    </source>
</evidence>
<dbReference type="InterPro" id="IPR001626">
    <property type="entry name" value="ABC_TroCD"/>
</dbReference>
<evidence type="ECO:0000313" key="9">
    <source>
        <dbReference type="Proteomes" id="UP000830055"/>
    </source>
</evidence>
<feature type="transmembrane region" description="Helical" evidence="7">
    <location>
        <begin position="244"/>
        <end position="262"/>
    </location>
</feature>
<evidence type="ECO:0000256" key="5">
    <source>
        <dbReference type="ARBA" id="ARBA00023136"/>
    </source>
</evidence>
<comment type="similarity">
    <text evidence="2 6">Belongs to the ABC-3 integral membrane protein family.</text>
</comment>
<feature type="transmembrane region" description="Helical" evidence="7">
    <location>
        <begin position="12"/>
        <end position="33"/>
    </location>
</feature>
<keyword evidence="6" id="KW-0813">Transport</keyword>
<feature type="transmembrane region" description="Helical" evidence="7">
    <location>
        <begin position="53"/>
        <end position="77"/>
    </location>
</feature>
<dbReference type="Pfam" id="PF00950">
    <property type="entry name" value="ABC-3"/>
    <property type="match status" value="1"/>
</dbReference>
<comment type="subcellular location">
    <subcellularLocation>
        <location evidence="6">Cell membrane</location>
        <topology evidence="6">Multi-pass membrane protein</topology>
    </subcellularLocation>
    <subcellularLocation>
        <location evidence="1">Membrane</location>
        <topology evidence="1">Multi-pass membrane protein</topology>
    </subcellularLocation>
</comment>
<name>A0ABM7WBT0_9BACT</name>
<dbReference type="Proteomes" id="UP000830055">
    <property type="component" value="Chromosome"/>
</dbReference>
<gene>
    <name evidence="8" type="ORF">DPPLL_27690</name>
</gene>
<evidence type="ECO:0000256" key="7">
    <source>
        <dbReference type="SAM" id="Phobius"/>
    </source>
</evidence>
<keyword evidence="3 6" id="KW-0812">Transmembrane</keyword>
<dbReference type="PANTHER" id="PTHR30477:SF18">
    <property type="entry name" value="METAL TRANSPORT SYSTEM MEMBRANE PROTEIN CT_417-RELATED"/>
    <property type="match status" value="1"/>
</dbReference>
<dbReference type="Gene3D" id="1.10.3470.10">
    <property type="entry name" value="ABC transporter involved in vitamin B12 uptake, BtuC"/>
    <property type="match status" value="1"/>
</dbReference>
<feature type="transmembrane region" description="Helical" evidence="7">
    <location>
        <begin position="173"/>
        <end position="203"/>
    </location>
</feature>
<dbReference type="RefSeq" id="WP_284151772.1">
    <property type="nucleotide sequence ID" value="NZ_AP025516.1"/>
</dbReference>
<feature type="transmembrane region" description="Helical" evidence="7">
    <location>
        <begin position="215"/>
        <end position="238"/>
    </location>
</feature>
<keyword evidence="5 7" id="KW-0472">Membrane</keyword>
<organism evidence="8 9">
    <name type="scientific">Desulfofustis limnaeus</name>
    <dbReference type="NCBI Taxonomy" id="2740163"/>
    <lineage>
        <taxon>Bacteria</taxon>
        <taxon>Pseudomonadati</taxon>
        <taxon>Thermodesulfobacteriota</taxon>
        <taxon>Desulfobulbia</taxon>
        <taxon>Desulfobulbales</taxon>
        <taxon>Desulfocapsaceae</taxon>
        <taxon>Desulfofustis</taxon>
    </lineage>
</organism>
<evidence type="ECO:0000256" key="3">
    <source>
        <dbReference type="ARBA" id="ARBA00022692"/>
    </source>
</evidence>
<protein>
    <submittedName>
        <fullName evidence="8">Membrane protein</fullName>
    </submittedName>
</protein>
<evidence type="ECO:0000256" key="2">
    <source>
        <dbReference type="ARBA" id="ARBA00008034"/>
    </source>
</evidence>
<dbReference type="SUPFAM" id="SSF81345">
    <property type="entry name" value="ABC transporter involved in vitamin B12 uptake, BtuC"/>
    <property type="match status" value="1"/>
</dbReference>
<proteinExistence type="inferred from homology"/>
<reference evidence="8 9" key="1">
    <citation type="submission" date="2022-01" db="EMBL/GenBank/DDBJ databases">
        <title>Desulfofustis limnae sp. nov., a novel mesophilic sulfate-reducing bacterium isolated from marsh soil.</title>
        <authorList>
            <person name="Watanabe M."/>
            <person name="Takahashi A."/>
            <person name="Kojima H."/>
            <person name="Fukui M."/>
        </authorList>
    </citation>
    <scope>NUCLEOTIDE SEQUENCE [LARGE SCALE GENOMIC DNA]</scope>
    <source>
        <strain evidence="8 9">PPLL</strain>
    </source>
</reference>
<keyword evidence="4 7" id="KW-1133">Transmembrane helix</keyword>
<dbReference type="PANTHER" id="PTHR30477">
    <property type="entry name" value="ABC-TRANSPORTER METAL-BINDING PROTEIN"/>
    <property type="match status" value="1"/>
</dbReference>
<accession>A0ABM7WBT0</accession>
<feature type="transmembrane region" description="Helical" evidence="7">
    <location>
        <begin position="89"/>
        <end position="106"/>
    </location>
</feature>
<sequence>MIEALQFEFLRNALFAGLLASLICGVIGSLIVVNRLVFLSGGVAHSAYGGIGLAFFFGWAYLPCATLFALAAAMIMAAVSLHMKQRADTIIGVMWAVGMAIGILLIDFSPGYNVDLMSYLFGSILSVPRSELMTMTLLGAVILGLIALFYRDLLLMSYDEEFAQVRGVPVRALYYLLIGCVAVTVVIVVQVVGLILVIALMTIPPSIAEKYTTSLLQMMVLSCLLGMLFIVGGLWGAYQYDLTSGAAIIMVAAAGFLMSLMVDRGLAVKRRRRWLQAHHQNAADNT</sequence>
<feature type="transmembrane region" description="Helical" evidence="7">
    <location>
        <begin position="135"/>
        <end position="153"/>
    </location>
</feature>
<dbReference type="InterPro" id="IPR037294">
    <property type="entry name" value="ABC_BtuC-like"/>
</dbReference>
<dbReference type="EMBL" id="AP025516">
    <property type="protein sequence ID" value="BDD88404.1"/>
    <property type="molecule type" value="Genomic_DNA"/>
</dbReference>
<evidence type="ECO:0000256" key="4">
    <source>
        <dbReference type="ARBA" id="ARBA00022989"/>
    </source>
</evidence>
<evidence type="ECO:0000256" key="6">
    <source>
        <dbReference type="RuleBase" id="RU003943"/>
    </source>
</evidence>
<dbReference type="CDD" id="cd06550">
    <property type="entry name" value="TM_ABC_iron-siderophores_like"/>
    <property type="match status" value="1"/>
</dbReference>